<sequence>MAGGYAADGPYALTTAVWLPELLIAPVCSYLCMEELAMSKKNTAPSKGGNPKEQPVNRPDRKEARLEPDDHEHPTRDTREAPVPNPNGEPVDKP</sequence>
<keyword evidence="2" id="KW-0614">Plasmid</keyword>
<dbReference type="Proteomes" id="UP000238523">
    <property type="component" value="Plasmid pRLN1"/>
</dbReference>
<proteinExistence type="predicted"/>
<organism evidence="2 3">
    <name type="scientific">Rhizobium leguminosarum</name>
    <dbReference type="NCBI Taxonomy" id="384"/>
    <lineage>
        <taxon>Bacteria</taxon>
        <taxon>Pseudomonadati</taxon>
        <taxon>Pseudomonadota</taxon>
        <taxon>Alphaproteobacteria</taxon>
        <taxon>Hyphomicrobiales</taxon>
        <taxon>Rhizobiaceae</taxon>
        <taxon>Rhizobium/Agrobacterium group</taxon>
        <taxon>Rhizobium</taxon>
    </lineage>
</organism>
<feature type="compositionally biased region" description="Basic and acidic residues" evidence="1">
    <location>
        <begin position="58"/>
        <end position="80"/>
    </location>
</feature>
<reference evidence="2 3" key="1">
    <citation type="submission" date="2017-11" db="EMBL/GenBank/DDBJ databases">
        <title>Complete genome of Rhizobium leguminosarum Norway, an ineffective micro-symbiont.</title>
        <authorList>
            <person name="Hoffrichter A."/>
            <person name="Liang J."/>
            <person name="Brachmann A."/>
            <person name="Marin M."/>
        </authorList>
    </citation>
    <scope>NUCLEOTIDE SEQUENCE [LARGE SCALE GENOMIC DNA]</scope>
    <source>
        <strain evidence="2 3">Norway</strain>
        <plasmid evidence="3">Plasmid prln1</plasmid>
    </source>
</reference>
<geneLocation type="plasmid" evidence="3">
    <name>prln1</name>
</geneLocation>
<evidence type="ECO:0000256" key="1">
    <source>
        <dbReference type="SAM" id="MobiDB-lite"/>
    </source>
</evidence>
<dbReference type="EMBL" id="CP025013">
    <property type="protein sequence ID" value="AUW46009.1"/>
    <property type="molecule type" value="Genomic_DNA"/>
</dbReference>
<gene>
    <name evidence="2" type="ORF">CUJ84_pRLN1000548</name>
</gene>
<evidence type="ECO:0000313" key="3">
    <source>
        <dbReference type="Proteomes" id="UP000238523"/>
    </source>
</evidence>
<dbReference type="AlphaFoldDB" id="A0A2K9ZCP9"/>
<evidence type="ECO:0000313" key="2">
    <source>
        <dbReference type="EMBL" id="AUW46009.1"/>
    </source>
</evidence>
<accession>A0A2K9ZCP9</accession>
<protein>
    <submittedName>
        <fullName evidence="2">Uncharacterized protein</fullName>
    </submittedName>
</protein>
<feature type="region of interest" description="Disordered" evidence="1">
    <location>
        <begin position="40"/>
        <end position="94"/>
    </location>
</feature>
<name>A0A2K9ZCP9_RHILE</name>